<organism evidence="2 3">
    <name type="scientific">Mediterraneibacter hominis</name>
    <dbReference type="NCBI Taxonomy" id="2763054"/>
    <lineage>
        <taxon>Bacteria</taxon>
        <taxon>Bacillati</taxon>
        <taxon>Bacillota</taxon>
        <taxon>Clostridia</taxon>
        <taxon>Lachnospirales</taxon>
        <taxon>Lachnospiraceae</taxon>
        <taxon>Mediterraneibacter</taxon>
    </lineage>
</organism>
<evidence type="ECO:0000313" key="3">
    <source>
        <dbReference type="Proteomes" id="UP000652477"/>
    </source>
</evidence>
<gene>
    <name evidence="2" type="ORF">H8S37_11755</name>
</gene>
<dbReference type="Pfam" id="PF04854">
    <property type="entry name" value="DUF624"/>
    <property type="match status" value="1"/>
</dbReference>
<dbReference type="EMBL" id="JACOPF010000002">
    <property type="protein sequence ID" value="MBC5689595.1"/>
    <property type="molecule type" value="Genomic_DNA"/>
</dbReference>
<comment type="caution">
    <text evidence="2">The sequence shown here is derived from an EMBL/GenBank/DDBJ whole genome shotgun (WGS) entry which is preliminary data.</text>
</comment>
<reference evidence="2" key="1">
    <citation type="submission" date="2020-08" db="EMBL/GenBank/DDBJ databases">
        <title>Genome public.</title>
        <authorList>
            <person name="Liu C."/>
            <person name="Sun Q."/>
        </authorList>
    </citation>
    <scope>NUCLEOTIDE SEQUENCE</scope>
    <source>
        <strain evidence="2">NSJ-55</strain>
    </source>
</reference>
<dbReference type="Proteomes" id="UP000652477">
    <property type="component" value="Unassembled WGS sequence"/>
</dbReference>
<feature type="transmembrane region" description="Helical" evidence="1">
    <location>
        <begin position="151"/>
        <end position="172"/>
    </location>
</feature>
<accession>A0A923RQJ5</accession>
<keyword evidence="3" id="KW-1185">Reference proteome</keyword>
<name>A0A923RQJ5_9FIRM</name>
<keyword evidence="1" id="KW-1133">Transmembrane helix</keyword>
<keyword evidence="1" id="KW-0472">Membrane</keyword>
<evidence type="ECO:0000313" key="2">
    <source>
        <dbReference type="EMBL" id="MBC5689595.1"/>
    </source>
</evidence>
<sequence length="205" mass="22744">MGFFSAENKIVQLLDIFFDYMLLLFLSLLFSVPIITIGPASAAKYYTAMKIARGESPNVIRAFLKSFRENFRQGLVLEGIAGIGILILGVDWYIILHTNFGLASYVLLSVIAVATLIALFIGTYFFALLARFHAGTFRIVKCAFLIGIGKFWAGILLAVCNLIVPILCLAWSLYAPFIWLIAGALLLNAKSHLLVMVLRRFENEG</sequence>
<protein>
    <submittedName>
        <fullName evidence="2">YesL family protein</fullName>
    </submittedName>
</protein>
<feature type="transmembrane region" description="Helical" evidence="1">
    <location>
        <begin position="20"/>
        <end position="43"/>
    </location>
</feature>
<proteinExistence type="predicted"/>
<keyword evidence="1" id="KW-0812">Transmembrane</keyword>
<evidence type="ECO:0000256" key="1">
    <source>
        <dbReference type="SAM" id="Phobius"/>
    </source>
</evidence>
<dbReference type="RefSeq" id="WP_186876259.1">
    <property type="nucleotide sequence ID" value="NZ_JACOPF010000002.1"/>
</dbReference>
<dbReference type="InterPro" id="IPR006938">
    <property type="entry name" value="DUF624"/>
</dbReference>
<dbReference type="AlphaFoldDB" id="A0A923RQJ5"/>
<feature type="transmembrane region" description="Helical" evidence="1">
    <location>
        <begin position="178"/>
        <end position="198"/>
    </location>
</feature>
<feature type="transmembrane region" description="Helical" evidence="1">
    <location>
        <begin position="102"/>
        <end position="130"/>
    </location>
</feature>
<feature type="transmembrane region" description="Helical" evidence="1">
    <location>
        <begin position="75"/>
        <end position="96"/>
    </location>
</feature>